<dbReference type="EMBL" id="MRVG01000002">
    <property type="protein sequence ID" value="PMB71383.1"/>
    <property type="molecule type" value="Genomic_DNA"/>
</dbReference>
<evidence type="ECO:0000313" key="3">
    <source>
        <dbReference type="Proteomes" id="UP000235728"/>
    </source>
</evidence>
<dbReference type="GO" id="GO:0016791">
    <property type="term" value="F:phosphatase activity"/>
    <property type="evidence" value="ECO:0007669"/>
    <property type="project" value="UniProtKB-ARBA"/>
</dbReference>
<dbReference type="OMA" id="TCWIERR"/>
<dbReference type="InterPro" id="IPR051540">
    <property type="entry name" value="S-2-haloacid_dehalogenase"/>
</dbReference>
<dbReference type="SFLD" id="SFLDG01129">
    <property type="entry name" value="C1.5:_HAD__Beta-PGM__Phosphata"/>
    <property type="match status" value="1"/>
</dbReference>
<keyword evidence="1" id="KW-0378">Hydrolase</keyword>
<dbReference type="Pfam" id="PF00702">
    <property type="entry name" value="Hydrolase"/>
    <property type="match status" value="1"/>
</dbReference>
<reference evidence="2 3" key="1">
    <citation type="journal article" date="2016" name="Appl. Microbiol. Biotechnol.">
        <title>Characterization of T-DNA insertion mutants with decreased virulence in the entomopathogenic fungus Beauveria bassiana JEF-007.</title>
        <authorList>
            <person name="Kim S."/>
            <person name="Lee S.J."/>
            <person name="Nai Y.S."/>
            <person name="Yu J.S."/>
            <person name="Lee M.R."/>
            <person name="Yang Y.T."/>
            <person name="Kim J.S."/>
        </authorList>
    </citation>
    <scope>NUCLEOTIDE SEQUENCE [LARGE SCALE GENOMIC DNA]</scope>
    <source>
        <strain evidence="2 3">JEF-007</strain>
    </source>
</reference>
<organism evidence="2 3">
    <name type="scientific">Beauveria bassiana</name>
    <name type="common">White muscardine disease fungus</name>
    <name type="synonym">Tritirachium shiotae</name>
    <dbReference type="NCBI Taxonomy" id="176275"/>
    <lineage>
        <taxon>Eukaryota</taxon>
        <taxon>Fungi</taxon>
        <taxon>Dikarya</taxon>
        <taxon>Ascomycota</taxon>
        <taxon>Pezizomycotina</taxon>
        <taxon>Sordariomycetes</taxon>
        <taxon>Hypocreomycetidae</taxon>
        <taxon>Hypocreales</taxon>
        <taxon>Cordycipitaceae</taxon>
        <taxon>Beauveria</taxon>
    </lineage>
</organism>
<comment type="caution">
    <text evidence="2">The sequence shown here is derived from an EMBL/GenBank/DDBJ whole genome shotgun (WGS) entry which is preliminary data.</text>
</comment>
<sequence length="241" mass="26808">MAHLDDFDVLCFDVYGTLIDWETGITTALQPLFITQANQKPLPPRAELLHAVHELEAQQQSHAPSMRYRDVLAAIHPRLAARFHLAPPTAEQSAAFGASIGAWPAFPDSVAALRRLARRYKLVVLSNTDREAFAATNAGPLEGVPFDLVVTAEDVGSFKPSGRNFDYMVREVHEKLGLGKDRILQTAQSQFHDHHPAKKAGIRSCWIVRPGAIMGNRQQEVYDWRFDSLADMADAVEAEQK</sequence>
<dbReference type="SFLD" id="SFLDS00003">
    <property type="entry name" value="Haloacid_Dehalogenase"/>
    <property type="match status" value="1"/>
</dbReference>
<dbReference type="PRINTS" id="PR00413">
    <property type="entry name" value="HADHALOGNASE"/>
</dbReference>
<protein>
    <submittedName>
        <fullName evidence="2">(S)-2-haloacid dehalogenase</fullName>
    </submittedName>
</protein>
<accession>A0A2N6NVT8</accession>
<name>A0A2N6NVT8_BEABA</name>
<dbReference type="Proteomes" id="UP000235728">
    <property type="component" value="Unassembled WGS sequence"/>
</dbReference>
<dbReference type="Gene3D" id="1.10.150.750">
    <property type="match status" value="1"/>
</dbReference>
<gene>
    <name evidence="2" type="primary">dehH109</name>
    <name evidence="2" type="ORF">BM221_001470</name>
</gene>
<dbReference type="SUPFAM" id="SSF56784">
    <property type="entry name" value="HAD-like"/>
    <property type="match status" value="1"/>
</dbReference>
<dbReference type="AlphaFoldDB" id="A0A2N6NVT8"/>
<dbReference type="InterPro" id="IPR006439">
    <property type="entry name" value="HAD-SF_hydro_IA"/>
</dbReference>
<evidence type="ECO:0000256" key="1">
    <source>
        <dbReference type="ARBA" id="ARBA00022801"/>
    </source>
</evidence>
<dbReference type="InterPro" id="IPR036412">
    <property type="entry name" value="HAD-like_sf"/>
</dbReference>
<evidence type="ECO:0000313" key="2">
    <source>
        <dbReference type="EMBL" id="PMB71383.1"/>
    </source>
</evidence>
<dbReference type="PANTHER" id="PTHR43316:SF9">
    <property type="entry name" value="ACID DEHALOGENASE, PUTATIVE (AFU_ORTHOLOGUE AFUA_6G14460)-RELATED"/>
    <property type="match status" value="1"/>
</dbReference>
<dbReference type="Gene3D" id="3.40.50.1000">
    <property type="entry name" value="HAD superfamily/HAD-like"/>
    <property type="match status" value="1"/>
</dbReference>
<proteinExistence type="predicted"/>
<dbReference type="InterPro" id="IPR023214">
    <property type="entry name" value="HAD_sf"/>
</dbReference>
<dbReference type="PANTHER" id="PTHR43316">
    <property type="entry name" value="HYDROLASE, HALOACID DELAHOGENASE-RELATED"/>
    <property type="match status" value="1"/>
</dbReference>